<organism evidence="2 3">
    <name type="scientific">Exophiala spinifera</name>
    <dbReference type="NCBI Taxonomy" id="91928"/>
    <lineage>
        <taxon>Eukaryota</taxon>
        <taxon>Fungi</taxon>
        <taxon>Dikarya</taxon>
        <taxon>Ascomycota</taxon>
        <taxon>Pezizomycotina</taxon>
        <taxon>Eurotiomycetes</taxon>
        <taxon>Chaetothyriomycetidae</taxon>
        <taxon>Chaetothyriales</taxon>
        <taxon>Herpotrichiellaceae</taxon>
        <taxon>Exophiala</taxon>
    </lineage>
</organism>
<feature type="transmembrane region" description="Helical" evidence="1">
    <location>
        <begin position="12"/>
        <end position="31"/>
    </location>
</feature>
<name>A0A0D1YS86_9EURO</name>
<reference evidence="2 3" key="1">
    <citation type="submission" date="2015-01" db="EMBL/GenBank/DDBJ databases">
        <title>The Genome Sequence of Exophiala spinifera CBS89968.</title>
        <authorList>
            <consortium name="The Broad Institute Genomics Platform"/>
            <person name="Cuomo C."/>
            <person name="de Hoog S."/>
            <person name="Gorbushina A."/>
            <person name="Stielow B."/>
            <person name="Teixiera M."/>
            <person name="Abouelleil A."/>
            <person name="Chapman S.B."/>
            <person name="Priest M."/>
            <person name="Young S.K."/>
            <person name="Wortman J."/>
            <person name="Nusbaum C."/>
            <person name="Birren B."/>
        </authorList>
    </citation>
    <scope>NUCLEOTIDE SEQUENCE [LARGE SCALE GENOMIC DNA]</scope>
    <source>
        <strain evidence="2 3">CBS 89968</strain>
    </source>
</reference>
<dbReference type="STRING" id="91928.A0A0D1YS86"/>
<accession>A0A0D1YS86</accession>
<gene>
    <name evidence="2" type="ORF">PV08_02383</name>
</gene>
<dbReference type="EMBL" id="KN847493">
    <property type="protein sequence ID" value="KIW18096.1"/>
    <property type="molecule type" value="Genomic_DNA"/>
</dbReference>
<protein>
    <submittedName>
        <fullName evidence="2">Uncharacterized protein</fullName>
    </submittedName>
</protein>
<evidence type="ECO:0000256" key="1">
    <source>
        <dbReference type="SAM" id="Phobius"/>
    </source>
</evidence>
<dbReference type="OrthoDB" id="2561686at2759"/>
<dbReference type="VEuPathDB" id="FungiDB:PV08_02383"/>
<dbReference type="GeneID" id="27329466"/>
<dbReference type="AlphaFoldDB" id="A0A0D1YS86"/>
<keyword evidence="1" id="KW-1133">Transmembrane helix</keyword>
<feature type="transmembrane region" description="Helical" evidence="1">
    <location>
        <begin position="51"/>
        <end position="72"/>
    </location>
</feature>
<evidence type="ECO:0000313" key="2">
    <source>
        <dbReference type="EMBL" id="KIW18096.1"/>
    </source>
</evidence>
<dbReference type="HOGENOM" id="CLU_152075_1_0_1"/>
<sequence length="95" mass="10127">MSDIAKGVGNLFAAVFDIIKGIFTTILNVITGSINAAVGLLKNVFNMAEGVVGFIIGNIFVIGTLCAVYFGYQLYQQRQGKNPAPISRVATKKTN</sequence>
<keyword evidence="3" id="KW-1185">Reference proteome</keyword>
<keyword evidence="1" id="KW-0472">Membrane</keyword>
<proteinExistence type="predicted"/>
<evidence type="ECO:0000313" key="3">
    <source>
        <dbReference type="Proteomes" id="UP000053328"/>
    </source>
</evidence>
<dbReference type="RefSeq" id="XP_016238312.1">
    <property type="nucleotide sequence ID" value="XM_016376742.1"/>
</dbReference>
<dbReference type="Proteomes" id="UP000053328">
    <property type="component" value="Unassembled WGS sequence"/>
</dbReference>
<keyword evidence="1" id="KW-0812">Transmembrane</keyword>